<name>F3ZS65_9BACE</name>
<sequence length="114" mass="12835">MKKYIALSFVLGLLLGFILKKDKYKVVVKEVKGDTIKEVVHLPSPSIQGANLNLSKLPYYVFKEIVRVDTITQIAKIDTLAILRDYTAIKTIPTHYSIMNTESSHSIKVRSTIA</sequence>
<organism evidence="1 2">
    <name type="scientific">Bacteroides coprosuis DSM 18011</name>
    <dbReference type="NCBI Taxonomy" id="679937"/>
    <lineage>
        <taxon>Bacteria</taxon>
        <taxon>Pseudomonadati</taxon>
        <taxon>Bacteroidota</taxon>
        <taxon>Bacteroidia</taxon>
        <taxon>Bacteroidales</taxon>
        <taxon>Bacteroidaceae</taxon>
        <taxon>Bacteroides</taxon>
    </lineage>
</organism>
<keyword evidence="2" id="KW-1185">Reference proteome</keyword>
<dbReference type="Proteomes" id="UP000018439">
    <property type="component" value="Chromosome"/>
</dbReference>
<evidence type="ECO:0000313" key="2">
    <source>
        <dbReference type="Proteomes" id="UP000018439"/>
    </source>
</evidence>
<protein>
    <submittedName>
        <fullName evidence="1">Uncharacterized protein</fullName>
    </submittedName>
</protein>
<gene>
    <name evidence="1" type="ORF">Bcop_1901</name>
</gene>
<dbReference type="EMBL" id="CM001167">
    <property type="protein sequence ID" value="EGJ72086.1"/>
    <property type="molecule type" value="Genomic_DNA"/>
</dbReference>
<proteinExistence type="predicted"/>
<accession>F3ZS65</accession>
<evidence type="ECO:0000313" key="1">
    <source>
        <dbReference type="EMBL" id="EGJ72086.1"/>
    </source>
</evidence>
<reference evidence="1 2" key="1">
    <citation type="journal article" date="2011" name="Stand. Genomic Sci.">
        <title>Non-contiguous finished genome sequence of Bacteroides coprosuis type strain (PC139).</title>
        <authorList>
            <person name="Land M."/>
            <person name="Held B."/>
            <person name="Gronow S."/>
            <person name="Abt B."/>
            <person name="Lucas S."/>
            <person name="Del Rio T.G."/>
            <person name="Nolan M."/>
            <person name="Tice H."/>
            <person name="Cheng J.F."/>
            <person name="Pitluck S."/>
            <person name="Liolios K."/>
            <person name="Pagani I."/>
            <person name="Ivanova N."/>
            <person name="Mavromatis K."/>
            <person name="Mikhailova N."/>
            <person name="Pati A."/>
            <person name="Tapia R."/>
            <person name="Han C."/>
            <person name="Goodwin L."/>
            <person name="Chen A."/>
            <person name="Palaniappan K."/>
            <person name="Hauser L."/>
            <person name="Brambilla E.M."/>
            <person name="Rohde M."/>
            <person name="Goker M."/>
            <person name="Detter J.C."/>
            <person name="Woyke T."/>
            <person name="Bristow J."/>
            <person name="Eisen J.A."/>
            <person name="Markowitz V."/>
            <person name="Hugenholtz P."/>
            <person name="Kyrpides N.C."/>
            <person name="Klenk H.P."/>
            <person name="Lapidus A."/>
        </authorList>
    </citation>
    <scope>NUCLEOTIDE SEQUENCE</scope>
    <source>
        <strain evidence="1 2">DSM 18011</strain>
    </source>
</reference>
<dbReference type="AlphaFoldDB" id="F3ZS65"/>
<dbReference type="HOGENOM" id="CLU_2116059_0_0_10"/>